<dbReference type="SMART" id="SM00052">
    <property type="entry name" value="EAL"/>
    <property type="match status" value="1"/>
</dbReference>
<keyword evidence="5" id="KW-1185">Reference proteome</keyword>
<keyword evidence="1" id="KW-1133">Transmembrane helix</keyword>
<evidence type="ECO:0000259" key="2">
    <source>
        <dbReference type="PROSITE" id="PS50883"/>
    </source>
</evidence>
<keyword evidence="1" id="KW-0812">Transmembrane</keyword>
<dbReference type="CDD" id="cd01949">
    <property type="entry name" value="GGDEF"/>
    <property type="match status" value="1"/>
</dbReference>
<name>A0A412G4T2_9FIRM</name>
<feature type="domain" description="EAL" evidence="2">
    <location>
        <begin position="384"/>
        <end position="638"/>
    </location>
</feature>
<gene>
    <name evidence="4" type="ORF">DWY25_05105</name>
</gene>
<dbReference type="InterPro" id="IPR000160">
    <property type="entry name" value="GGDEF_dom"/>
</dbReference>
<dbReference type="PROSITE" id="PS50883">
    <property type="entry name" value="EAL"/>
    <property type="match status" value="1"/>
</dbReference>
<dbReference type="InterPro" id="IPR043128">
    <property type="entry name" value="Rev_trsase/Diguanyl_cyclase"/>
</dbReference>
<dbReference type="InterPro" id="IPR029787">
    <property type="entry name" value="Nucleotide_cyclase"/>
</dbReference>
<evidence type="ECO:0000313" key="4">
    <source>
        <dbReference type="EMBL" id="RGR75615.1"/>
    </source>
</evidence>
<dbReference type="InterPro" id="IPR035919">
    <property type="entry name" value="EAL_sf"/>
</dbReference>
<feature type="domain" description="GGDEF" evidence="3">
    <location>
        <begin position="245"/>
        <end position="375"/>
    </location>
</feature>
<dbReference type="CDD" id="cd01948">
    <property type="entry name" value="EAL"/>
    <property type="match status" value="1"/>
</dbReference>
<dbReference type="SMART" id="SM00267">
    <property type="entry name" value="GGDEF"/>
    <property type="match status" value="1"/>
</dbReference>
<evidence type="ECO:0000259" key="3">
    <source>
        <dbReference type="PROSITE" id="PS50887"/>
    </source>
</evidence>
<dbReference type="GO" id="GO:0071111">
    <property type="term" value="F:cyclic-guanylate-specific phosphodiesterase activity"/>
    <property type="evidence" value="ECO:0007669"/>
    <property type="project" value="InterPro"/>
</dbReference>
<dbReference type="InterPro" id="IPR050706">
    <property type="entry name" value="Cyclic-di-GMP_PDE-like"/>
</dbReference>
<reference evidence="4 5" key="1">
    <citation type="submission" date="2018-08" db="EMBL/GenBank/DDBJ databases">
        <title>A genome reference for cultivated species of the human gut microbiota.</title>
        <authorList>
            <person name="Zou Y."/>
            <person name="Xue W."/>
            <person name="Luo G."/>
        </authorList>
    </citation>
    <scope>NUCLEOTIDE SEQUENCE [LARGE SCALE GENOMIC DNA]</scope>
    <source>
        <strain evidence="4 5">AF24-29</strain>
    </source>
</reference>
<dbReference type="PANTHER" id="PTHR33121:SF71">
    <property type="entry name" value="OXYGEN SENSOR PROTEIN DOSP"/>
    <property type="match status" value="1"/>
</dbReference>
<dbReference type="AlphaFoldDB" id="A0A412G4T2"/>
<dbReference type="SUPFAM" id="SSF141868">
    <property type="entry name" value="EAL domain-like"/>
    <property type="match status" value="1"/>
</dbReference>
<dbReference type="NCBIfam" id="TIGR00254">
    <property type="entry name" value="GGDEF"/>
    <property type="match status" value="1"/>
</dbReference>
<sequence length="645" mass="73373">MSWNIAAECISIVFLSIILVYAYKGTLLPSWKNRMFQCCLGATFAAMVSNVLSTLLLASPHWVDSWLCWGVTEIYFLATPLMGLAYYCYTAATVFEEHAGGRRALWLGILPGVLYAVLVLLNPWTGMLFTIRAGVYLRGPWIITTYLIFYFYCLISVVLVRRFRRWLEPQIYKILFVFPLIACSVIVVQQLFPDVILSGSAATTAILLIYLYLQNKQISLDPLTGLGNRVEFQKMISLSMQNNRSLFLVMVISLRDFKQINDHFGQRTGDHFLKQIASTLKTMAAPYPLYRFSGDEFALLIRNRTPKEMEKLEQDILARFNKPFEIDGYSYRLHAVIGLAAYPNSAESLEGLINGLEYAVNQAKLHHWKLCYCDQTMLEGMRRRTEIIEILKQKLQEQAFVMVYQPILEVKTGRISAVESLMRIPESPLGPLSPGEFIPIAEETGLIIPMTWQILRQICVMIVRLHEQGMTLPAVHVNFSAVQLVQPELAETVLRTLRECRTDPKQIIIEITETALAENPEETIRFARTMMEHGVKIEMDDFGTGYSNIDSVMHMPLSTVKLDRSLVVSAVENPRSATMTGYLIRVFHELGYEVLAEGVETVEQDQFVRAEGVDLIQGFYYSRPLAETQLTEFLAHFQDQQPSGA</sequence>
<feature type="transmembrane region" description="Helical" evidence="1">
    <location>
        <begin position="5"/>
        <end position="23"/>
    </location>
</feature>
<dbReference type="Pfam" id="PF00563">
    <property type="entry name" value="EAL"/>
    <property type="match status" value="1"/>
</dbReference>
<feature type="transmembrane region" description="Helical" evidence="1">
    <location>
        <begin position="35"/>
        <end position="62"/>
    </location>
</feature>
<proteinExistence type="predicted"/>
<dbReference type="EMBL" id="QRUP01000004">
    <property type="protein sequence ID" value="RGR75615.1"/>
    <property type="molecule type" value="Genomic_DNA"/>
</dbReference>
<dbReference type="Proteomes" id="UP000284178">
    <property type="component" value="Unassembled WGS sequence"/>
</dbReference>
<protein>
    <submittedName>
        <fullName evidence="4">Bifunctional diguanylate cyclase/phosphodiesterase</fullName>
    </submittedName>
</protein>
<feature type="transmembrane region" description="Helical" evidence="1">
    <location>
        <begin position="104"/>
        <end position="121"/>
    </location>
</feature>
<keyword evidence="1" id="KW-0472">Membrane</keyword>
<dbReference type="InterPro" id="IPR001633">
    <property type="entry name" value="EAL_dom"/>
</dbReference>
<organism evidence="4 5">
    <name type="scientific">Holdemania filiformis</name>
    <dbReference type="NCBI Taxonomy" id="61171"/>
    <lineage>
        <taxon>Bacteria</taxon>
        <taxon>Bacillati</taxon>
        <taxon>Bacillota</taxon>
        <taxon>Erysipelotrichia</taxon>
        <taxon>Erysipelotrichales</taxon>
        <taxon>Erysipelotrichaceae</taxon>
        <taxon>Holdemania</taxon>
    </lineage>
</organism>
<dbReference type="PANTHER" id="PTHR33121">
    <property type="entry name" value="CYCLIC DI-GMP PHOSPHODIESTERASE PDEF"/>
    <property type="match status" value="1"/>
</dbReference>
<dbReference type="SUPFAM" id="SSF55073">
    <property type="entry name" value="Nucleotide cyclase"/>
    <property type="match status" value="1"/>
</dbReference>
<dbReference type="PROSITE" id="PS50887">
    <property type="entry name" value="GGDEF"/>
    <property type="match status" value="1"/>
</dbReference>
<dbReference type="Gene3D" id="3.20.20.450">
    <property type="entry name" value="EAL domain"/>
    <property type="match status" value="1"/>
</dbReference>
<feature type="transmembrane region" description="Helical" evidence="1">
    <location>
        <begin position="74"/>
        <end position="92"/>
    </location>
</feature>
<dbReference type="RefSeq" id="WP_117894341.1">
    <property type="nucleotide sequence ID" value="NZ_CABJCV010000004.1"/>
</dbReference>
<comment type="caution">
    <text evidence="4">The sequence shown here is derived from an EMBL/GenBank/DDBJ whole genome shotgun (WGS) entry which is preliminary data.</text>
</comment>
<evidence type="ECO:0000256" key="1">
    <source>
        <dbReference type="SAM" id="Phobius"/>
    </source>
</evidence>
<accession>A0A412G4T2</accession>
<evidence type="ECO:0000313" key="5">
    <source>
        <dbReference type="Proteomes" id="UP000284178"/>
    </source>
</evidence>
<feature type="transmembrane region" description="Helical" evidence="1">
    <location>
        <begin position="141"/>
        <end position="159"/>
    </location>
</feature>
<dbReference type="GeneID" id="83014782"/>
<feature type="transmembrane region" description="Helical" evidence="1">
    <location>
        <begin position="171"/>
        <end position="189"/>
    </location>
</feature>
<dbReference type="Gene3D" id="3.30.70.270">
    <property type="match status" value="1"/>
</dbReference>
<dbReference type="Pfam" id="PF00990">
    <property type="entry name" value="GGDEF"/>
    <property type="match status" value="1"/>
</dbReference>